<keyword evidence="2" id="KW-1185">Reference proteome</keyword>
<dbReference type="AlphaFoldDB" id="A0A8T2NN36"/>
<dbReference type="EMBL" id="JAFBMS010000041">
    <property type="protein sequence ID" value="KAG9340640.1"/>
    <property type="molecule type" value="Genomic_DNA"/>
</dbReference>
<accession>A0A8T2NN36</accession>
<dbReference type="Proteomes" id="UP000824540">
    <property type="component" value="Unassembled WGS sequence"/>
</dbReference>
<gene>
    <name evidence="1" type="ORF">JZ751_021196</name>
</gene>
<feature type="non-terminal residue" evidence="1">
    <location>
        <position position="59"/>
    </location>
</feature>
<evidence type="ECO:0000313" key="1">
    <source>
        <dbReference type="EMBL" id="KAG9340640.1"/>
    </source>
</evidence>
<comment type="caution">
    <text evidence="1">The sequence shown here is derived from an EMBL/GenBank/DDBJ whole genome shotgun (WGS) entry which is preliminary data.</text>
</comment>
<proteinExistence type="predicted"/>
<sequence length="59" mass="6630">MMRNPEVPQKCQSSAQLSPALGQWAERSVFTPLALLQLYDELSDFSVTDSNVVIRAEFD</sequence>
<protein>
    <submittedName>
        <fullName evidence="1">Uncharacterized protein</fullName>
    </submittedName>
</protein>
<name>A0A8T2NN36_9TELE</name>
<evidence type="ECO:0000313" key="2">
    <source>
        <dbReference type="Proteomes" id="UP000824540"/>
    </source>
</evidence>
<organism evidence="1 2">
    <name type="scientific">Albula glossodonta</name>
    <name type="common">roundjaw bonefish</name>
    <dbReference type="NCBI Taxonomy" id="121402"/>
    <lineage>
        <taxon>Eukaryota</taxon>
        <taxon>Metazoa</taxon>
        <taxon>Chordata</taxon>
        <taxon>Craniata</taxon>
        <taxon>Vertebrata</taxon>
        <taxon>Euteleostomi</taxon>
        <taxon>Actinopterygii</taxon>
        <taxon>Neopterygii</taxon>
        <taxon>Teleostei</taxon>
        <taxon>Albuliformes</taxon>
        <taxon>Albulidae</taxon>
        <taxon>Albula</taxon>
    </lineage>
</organism>
<reference evidence="1" key="1">
    <citation type="thesis" date="2021" institute="BYU ScholarsArchive" country="Provo, UT, USA">
        <title>Applications of and Algorithms for Genome Assembly and Genomic Analyses with an Emphasis on Marine Teleosts.</title>
        <authorList>
            <person name="Pickett B.D."/>
        </authorList>
    </citation>
    <scope>NUCLEOTIDE SEQUENCE</scope>
    <source>
        <strain evidence="1">HI-2016</strain>
    </source>
</reference>